<dbReference type="OrthoDB" id="7570488at2"/>
<dbReference type="AlphaFoldDB" id="A0A4S2GW70"/>
<evidence type="ECO:0000313" key="1">
    <source>
        <dbReference type="EMBL" id="TGY87360.1"/>
    </source>
</evidence>
<dbReference type="EMBL" id="SRXW01000006">
    <property type="protein sequence ID" value="TGY87360.1"/>
    <property type="molecule type" value="Genomic_DNA"/>
</dbReference>
<sequence>MAFSLVGVGSAANDGNGDSLRTAFQTINTLISAVNSALPLGAGSASAPALTRDGDLNTGFFFPAADQIAAAVGGAEKWRLTATGFGIGTTAPSEIFHVAHATNTYGLFVTDGADALRYRSLLGGISEISIGGAGATDISFALQYSRATGHTSFLHGARGSYSTAMLIQNGTGNVGIGTTIPNHLLDVNGAIGFTPGASVTPADNGDVVFEATSDTTFTIKLKGSDGVVRSGTVTLA</sequence>
<dbReference type="Proteomes" id="UP000308054">
    <property type="component" value="Unassembled WGS sequence"/>
</dbReference>
<comment type="caution">
    <text evidence="1">The sequence shown here is derived from an EMBL/GenBank/DDBJ whole genome shotgun (WGS) entry which is preliminary data.</text>
</comment>
<gene>
    <name evidence="1" type="ORF">E5163_14930</name>
</gene>
<protein>
    <submittedName>
        <fullName evidence="1">Uncharacterized protein</fullName>
    </submittedName>
</protein>
<accession>A0A4S2GW70</accession>
<dbReference type="RefSeq" id="WP_135997334.1">
    <property type="nucleotide sequence ID" value="NZ_CP071057.1"/>
</dbReference>
<keyword evidence="2" id="KW-1185">Reference proteome</keyword>
<reference evidence="1 2" key="1">
    <citation type="journal article" date="2017" name="Int. J. Syst. Evol. Microbiol.">
        <title>Marinicauda algicola sp. nov., isolated from a marine red alga Rhodosorus marinus.</title>
        <authorList>
            <person name="Jeong S.E."/>
            <person name="Jeon S.H."/>
            <person name="Chun B.H."/>
            <person name="Kim D.W."/>
            <person name="Jeon C.O."/>
        </authorList>
    </citation>
    <scope>NUCLEOTIDE SEQUENCE [LARGE SCALE GENOMIC DNA]</scope>
    <source>
        <strain evidence="1 2">JCM 31718</strain>
    </source>
</reference>
<name>A0A4S2GW70_9PROT</name>
<proteinExistence type="predicted"/>
<evidence type="ECO:0000313" key="2">
    <source>
        <dbReference type="Proteomes" id="UP000308054"/>
    </source>
</evidence>
<organism evidence="1 2">
    <name type="scientific">Marinicauda algicola</name>
    <dbReference type="NCBI Taxonomy" id="2029849"/>
    <lineage>
        <taxon>Bacteria</taxon>
        <taxon>Pseudomonadati</taxon>
        <taxon>Pseudomonadota</taxon>
        <taxon>Alphaproteobacteria</taxon>
        <taxon>Maricaulales</taxon>
        <taxon>Maricaulaceae</taxon>
        <taxon>Marinicauda</taxon>
    </lineage>
</organism>